<name>A0A371FIY3_MUCPR</name>
<dbReference type="AlphaFoldDB" id="A0A371FIY3"/>
<dbReference type="EMBL" id="QJKJ01008916">
    <property type="protein sequence ID" value="RDX78265.1"/>
    <property type="molecule type" value="Genomic_DNA"/>
</dbReference>
<evidence type="ECO:0000313" key="2">
    <source>
        <dbReference type="Proteomes" id="UP000257109"/>
    </source>
</evidence>
<protein>
    <submittedName>
        <fullName evidence="1">Uncharacterized protein</fullName>
    </submittedName>
</protein>
<evidence type="ECO:0000313" key="1">
    <source>
        <dbReference type="EMBL" id="RDX78265.1"/>
    </source>
</evidence>
<reference evidence="1" key="1">
    <citation type="submission" date="2018-05" db="EMBL/GenBank/DDBJ databases">
        <title>Draft genome of Mucuna pruriens seed.</title>
        <authorList>
            <person name="Nnadi N.E."/>
            <person name="Vos R."/>
            <person name="Hasami M.H."/>
            <person name="Devisetty U.K."/>
            <person name="Aguiy J.C."/>
        </authorList>
    </citation>
    <scope>NUCLEOTIDE SEQUENCE [LARGE SCALE GENOMIC DNA]</scope>
    <source>
        <strain evidence="1">JCA_2017</strain>
    </source>
</reference>
<feature type="non-terminal residue" evidence="1">
    <location>
        <position position="1"/>
    </location>
</feature>
<keyword evidence="2" id="KW-1185">Reference proteome</keyword>
<proteinExistence type="predicted"/>
<dbReference type="Proteomes" id="UP000257109">
    <property type="component" value="Unassembled WGS sequence"/>
</dbReference>
<accession>A0A371FIY3</accession>
<sequence length="63" mass="7236">MASLDLYNFIPNHGIFYDAIILQEFKLPFAIFEKVNNGTWLSIKPSPIEPFVSHFSFSKTINS</sequence>
<organism evidence="1 2">
    <name type="scientific">Mucuna pruriens</name>
    <name type="common">Velvet bean</name>
    <name type="synonym">Dolichos pruriens</name>
    <dbReference type="NCBI Taxonomy" id="157652"/>
    <lineage>
        <taxon>Eukaryota</taxon>
        <taxon>Viridiplantae</taxon>
        <taxon>Streptophyta</taxon>
        <taxon>Embryophyta</taxon>
        <taxon>Tracheophyta</taxon>
        <taxon>Spermatophyta</taxon>
        <taxon>Magnoliopsida</taxon>
        <taxon>eudicotyledons</taxon>
        <taxon>Gunneridae</taxon>
        <taxon>Pentapetalae</taxon>
        <taxon>rosids</taxon>
        <taxon>fabids</taxon>
        <taxon>Fabales</taxon>
        <taxon>Fabaceae</taxon>
        <taxon>Papilionoideae</taxon>
        <taxon>50 kb inversion clade</taxon>
        <taxon>NPAAA clade</taxon>
        <taxon>indigoferoid/millettioid clade</taxon>
        <taxon>Phaseoleae</taxon>
        <taxon>Mucuna</taxon>
    </lineage>
</organism>
<gene>
    <name evidence="1" type="ORF">CR513_41486</name>
</gene>
<comment type="caution">
    <text evidence="1">The sequence shown here is derived from an EMBL/GenBank/DDBJ whole genome shotgun (WGS) entry which is preliminary data.</text>
</comment>